<dbReference type="PANTHER" id="PTHR43675">
    <property type="entry name" value="ARSENITE METHYLTRANSFERASE"/>
    <property type="match status" value="1"/>
</dbReference>
<comment type="similarity">
    <text evidence="3">Belongs to the methyltransferase superfamily. Arsenite methyltransferase family.</text>
</comment>
<evidence type="ECO:0000256" key="4">
    <source>
        <dbReference type="ARBA" id="ARBA00034521"/>
    </source>
</evidence>
<organism evidence="10 11">
    <name type="scientific">Leptospira kobayashii</name>
    <dbReference type="NCBI Taxonomy" id="1917830"/>
    <lineage>
        <taxon>Bacteria</taxon>
        <taxon>Pseudomonadati</taxon>
        <taxon>Spirochaetota</taxon>
        <taxon>Spirochaetia</taxon>
        <taxon>Leptospirales</taxon>
        <taxon>Leptospiraceae</taxon>
        <taxon>Leptospira</taxon>
    </lineage>
</organism>
<evidence type="ECO:0000313" key="10">
    <source>
        <dbReference type="EMBL" id="BDA79870.1"/>
    </source>
</evidence>
<reference evidence="10 11" key="1">
    <citation type="submission" date="2021-08" db="EMBL/GenBank/DDBJ databases">
        <title>Complete genome sequence of Leptospira kobayashii strain E30.</title>
        <authorList>
            <person name="Nakao R."/>
            <person name="Nakamura S."/>
            <person name="Masuzawa T."/>
            <person name="Koizumi N."/>
        </authorList>
    </citation>
    <scope>NUCLEOTIDE SEQUENCE [LARGE SCALE GENOMIC DNA]</scope>
    <source>
        <strain evidence="10 11">E30</strain>
    </source>
</reference>
<dbReference type="Pfam" id="PF13847">
    <property type="entry name" value="Methyltransf_31"/>
    <property type="match status" value="1"/>
</dbReference>
<dbReference type="SUPFAM" id="SSF53335">
    <property type="entry name" value="S-adenosyl-L-methionine-dependent methyltransferases"/>
    <property type="match status" value="1"/>
</dbReference>
<keyword evidence="10" id="KW-0489">Methyltransferase</keyword>
<evidence type="ECO:0000259" key="9">
    <source>
        <dbReference type="Pfam" id="PF13847"/>
    </source>
</evidence>
<comment type="catalytic activity">
    <reaction evidence="8">
        <text>arsenic triglutathione + 3 [thioredoxin]-dithiol + 3 S-adenosyl-L-methionine = trimethylarsine + 3 [thioredoxin]-disulfide + 3 glutathione + 3 S-adenosyl-L-homocysteine + 3 H(+)</text>
        <dbReference type="Rhea" id="RHEA:69432"/>
        <dbReference type="Rhea" id="RHEA-COMP:10698"/>
        <dbReference type="Rhea" id="RHEA-COMP:10700"/>
        <dbReference type="ChEBI" id="CHEBI:15378"/>
        <dbReference type="ChEBI" id="CHEBI:27130"/>
        <dbReference type="ChEBI" id="CHEBI:29950"/>
        <dbReference type="ChEBI" id="CHEBI:50058"/>
        <dbReference type="ChEBI" id="CHEBI:57856"/>
        <dbReference type="ChEBI" id="CHEBI:57925"/>
        <dbReference type="ChEBI" id="CHEBI:59789"/>
        <dbReference type="ChEBI" id="CHEBI:183640"/>
        <dbReference type="EC" id="2.1.1.137"/>
    </reaction>
</comment>
<dbReference type="GO" id="GO:0008168">
    <property type="term" value="F:methyltransferase activity"/>
    <property type="evidence" value="ECO:0007669"/>
    <property type="project" value="UniProtKB-KW"/>
</dbReference>
<dbReference type="CDD" id="cd02440">
    <property type="entry name" value="AdoMet_MTases"/>
    <property type="match status" value="1"/>
</dbReference>
<accession>A0ABN6KGS4</accession>
<dbReference type="GO" id="GO:0032259">
    <property type="term" value="P:methylation"/>
    <property type="evidence" value="ECO:0007669"/>
    <property type="project" value="UniProtKB-KW"/>
</dbReference>
<comment type="catalytic activity">
    <reaction evidence="6">
        <text>arsenic triglutathione + [thioredoxin]-dithiol + S-adenosyl-L-methionine + 2 H2O = methylarsonous acid + [thioredoxin]-disulfide + 3 glutathione + S-adenosyl-L-homocysteine + H(+)</text>
        <dbReference type="Rhea" id="RHEA:69460"/>
        <dbReference type="Rhea" id="RHEA-COMP:10698"/>
        <dbReference type="Rhea" id="RHEA-COMP:10700"/>
        <dbReference type="ChEBI" id="CHEBI:15377"/>
        <dbReference type="ChEBI" id="CHEBI:15378"/>
        <dbReference type="ChEBI" id="CHEBI:17826"/>
        <dbReference type="ChEBI" id="CHEBI:29950"/>
        <dbReference type="ChEBI" id="CHEBI:50058"/>
        <dbReference type="ChEBI" id="CHEBI:57856"/>
        <dbReference type="ChEBI" id="CHEBI:57925"/>
        <dbReference type="ChEBI" id="CHEBI:59789"/>
        <dbReference type="ChEBI" id="CHEBI:183640"/>
        <dbReference type="EC" id="2.1.1.137"/>
    </reaction>
</comment>
<name>A0ABN6KGS4_9LEPT</name>
<dbReference type="Proteomes" id="UP000245263">
    <property type="component" value="Chromosome 1"/>
</dbReference>
<comment type="catalytic activity">
    <reaction evidence="7">
        <text>arsenic triglutathione + 2 [thioredoxin]-dithiol + 2 S-adenosyl-L-methionine + H2O = dimethylarsinous acid + 2 [thioredoxin]-disulfide + 3 glutathione + 2 S-adenosyl-L-homocysteine + 2 H(+)</text>
        <dbReference type="Rhea" id="RHEA:69464"/>
        <dbReference type="Rhea" id="RHEA-COMP:10698"/>
        <dbReference type="Rhea" id="RHEA-COMP:10700"/>
        <dbReference type="ChEBI" id="CHEBI:15377"/>
        <dbReference type="ChEBI" id="CHEBI:15378"/>
        <dbReference type="ChEBI" id="CHEBI:23808"/>
        <dbReference type="ChEBI" id="CHEBI:29950"/>
        <dbReference type="ChEBI" id="CHEBI:50058"/>
        <dbReference type="ChEBI" id="CHEBI:57856"/>
        <dbReference type="ChEBI" id="CHEBI:57925"/>
        <dbReference type="ChEBI" id="CHEBI:59789"/>
        <dbReference type="ChEBI" id="CHEBI:183640"/>
        <dbReference type="EC" id="2.1.1.137"/>
    </reaction>
</comment>
<dbReference type="Gene3D" id="3.40.50.150">
    <property type="entry name" value="Vaccinia Virus protein VP39"/>
    <property type="match status" value="1"/>
</dbReference>
<keyword evidence="2" id="KW-0949">S-adenosyl-L-methionine</keyword>
<dbReference type="PANTHER" id="PTHR43675:SF8">
    <property type="entry name" value="ARSENITE METHYLTRANSFERASE"/>
    <property type="match status" value="1"/>
</dbReference>
<evidence type="ECO:0000256" key="7">
    <source>
        <dbReference type="ARBA" id="ARBA00047943"/>
    </source>
</evidence>
<evidence type="ECO:0000256" key="6">
    <source>
        <dbReference type="ARBA" id="ARBA00047941"/>
    </source>
</evidence>
<keyword evidence="1" id="KW-0808">Transferase</keyword>
<dbReference type="Gene3D" id="3.40.5.100">
    <property type="match status" value="1"/>
</dbReference>
<dbReference type="InterPro" id="IPR029063">
    <property type="entry name" value="SAM-dependent_MTases_sf"/>
</dbReference>
<sequence>MKRKSDVIEIIIMDSGENMPTADELETLHAVQNYYGKVLQTNKDLKTSACCSIETLPSSYQPILSKIHPEVKEKFYGCGSPFPPSLAGRTVLDLGCGSGRDVYLLSKLVGENGSVVGVDMTEEQLNVANSYLDYHKNQFGYQKSNVSFKKGYIEDLKSAGIEDNSIDLVVSNCVTNLSPNKKLVFSEIFRVLKPGGELYFSDVFADRRIPEELSKDPVLLGECLGGALYTEDFRRLLFHLGINDFRVVSQSKLNLQNPEIEKKIGNVNFHSITFRAFKIPLEDRCEDFGQVAFYKGTIEEHPHSFLLDDHHILYTDKPMLVCGNTADMLSKTQYKEHFRIVGDKSKHMGLFDCGPSPVASASSGEAPSGACC</sequence>
<dbReference type="RefSeq" id="WP_242935212.1">
    <property type="nucleotide sequence ID" value="NZ_AP025028.1"/>
</dbReference>
<keyword evidence="11" id="KW-1185">Reference proteome</keyword>
<proteinExistence type="inferred from homology"/>
<evidence type="ECO:0000256" key="8">
    <source>
        <dbReference type="ARBA" id="ARBA00048428"/>
    </source>
</evidence>
<dbReference type="EC" id="2.1.1.137" evidence="4"/>
<feature type="domain" description="Methyltransferase" evidence="9">
    <location>
        <begin position="88"/>
        <end position="237"/>
    </location>
</feature>
<dbReference type="EMBL" id="AP025028">
    <property type="protein sequence ID" value="BDA79870.1"/>
    <property type="molecule type" value="Genomic_DNA"/>
</dbReference>
<evidence type="ECO:0000256" key="5">
    <source>
        <dbReference type="ARBA" id="ARBA00034545"/>
    </source>
</evidence>
<evidence type="ECO:0000256" key="3">
    <source>
        <dbReference type="ARBA" id="ARBA00034487"/>
    </source>
</evidence>
<evidence type="ECO:0000313" key="11">
    <source>
        <dbReference type="Proteomes" id="UP000245263"/>
    </source>
</evidence>
<protein>
    <recommendedName>
        <fullName evidence="5">Arsenite methyltransferase</fullName>
        <ecNumber evidence="4">2.1.1.137</ecNumber>
    </recommendedName>
</protein>
<dbReference type="InterPro" id="IPR026669">
    <property type="entry name" value="Arsenite_MeTrfase-like"/>
</dbReference>
<evidence type="ECO:0000256" key="1">
    <source>
        <dbReference type="ARBA" id="ARBA00022679"/>
    </source>
</evidence>
<dbReference type="InterPro" id="IPR025714">
    <property type="entry name" value="Methyltranfer_dom"/>
</dbReference>
<evidence type="ECO:0000256" key="2">
    <source>
        <dbReference type="ARBA" id="ARBA00022691"/>
    </source>
</evidence>
<gene>
    <name evidence="10" type="ORF">LPTSP3_g28000</name>
</gene>